<keyword evidence="4" id="KW-0418">Kinase</keyword>
<gene>
    <name evidence="4" type="ORF">BJ085DRAFT_22859</name>
</gene>
<evidence type="ECO:0000256" key="2">
    <source>
        <dbReference type="ARBA" id="ARBA00022840"/>
    </source>
</evidence>
<dbReference type="STRING" id="215637.A0A4P9ZLI7"/>
<feature type="domain" description="Protein kinase" evidence="3">
    <location>
        <begin position="1"/>
        <end position="107"/>
    </location>
</feature>
<dbReference type="InterPro" id="IPR011009">
    <property type="entry name" value="Kinase-like_dom_sf"/>
</dbReference>
<feature type="non-terminal residue" evidence="4">
    <location>
        <position position="1"/>
    </location>
</feature>
<keyword evidence="1" id="KW-0547">Nucleotide-binding</keyword>
<evidence type="ECO:0000313" key="5">
    <source>
        <dbReference type="Proteomes" id="UP000268162"/>
    </source>
</evidence>
<dbReference type="Pfam" id="PF00069">
    <property type="entry name" value="Pkinase"/>
    <property type="match status" value="1"/>
</dbReference>
<keyword evidence="5" id="KW-1185">Reference proteome</keyword>
<keyword evidence="4" id="KW-0808">Transferase</keyword>
<reference evidence="5" key="1">
    <citation type="journal article" date="2018" name="Nat. Microbiol.">
        <title>Leveraging single-cell genomics to expand the fungal tree of life.</title>
        <authorList>
            <person name="Ahrendt S.R."/>
            <person name="Quandt C.A."/>
            <person name="Ciobanu D."/>
            <person name="Clum A."/>
            <person name="Salamov A."/>
            <person name="Andreopoulos B."/>
            <person name="Cheng J.F."/>
            <person name="Woyke T."/>
            <person name="Pelin A."/>
            <person name="Henrissat B."/>
            <person name="Reynolds N.K."/>
            <person name="Benny G.L."/>
            <person name="Smith M.E."/>
            <person name="James T.Y."/>
            <person name="Grigoriev I.V."/>
        </authorList>
    </citation>
    <scope>NUCLEOTIDE SEQUENCE [LARGE SCALE GENOMIC DNA]</scope>
    <source>
        <strain evidence="5">RSA 468</strain>
    </source>
</reference>
<dbReference type="Proteomes" id="UP000268162">
    <property type="component" value="Unassembled WGS sequence"/>
</dbReference>
<protein>
    <submittedName>
        <fullName evidence="4">Kinase-like domain-containing protein</fullName>
    </submittedName>
</protein>
<accession>A0A4P9ZLI7</accession>
<dbReference type="SMART" id="SM00220">
    <property type="entry name" value="S_TKc"/>
    <property type="match status" value="1"/>
</dbReference>
<proteinExistence type="predicted"/>
<dbReference type="AlphaFoldDB" id="A0A4P9ZLI7"/>
<dbReference type="SUPFAM" id="SSF56112">
    <property type="entry name" value="Protein kinase-like (PK-like)"/>
    <property type="match status" value="1"/>
</dbReference>
<dbReference type="PANTHER" id="PTHR24346:SF30">
    <property type="entry name" value="MATERNAL EMBRYONIC LEUCINE ZIPPER KINASE"/>
    <property type="match status" value="1"/>
</dbReference>
<dbReference type="GO" id="GO:0005524">
    <property type="term" value="F:ATP binding"/>
    <property type="evidence" value="ECO:0007669"/>
    <property type="project" value="UniProtKB-KW"/>
</dbReference>
<evidence type="ECO:0000313" key="4">
    <source>
        <dbReference type="EMBL" id="RKP33452.1"/>
    </source>
</evidence>
<keyword evidence="2" id="KW-0067">ATP-binding</keyword>
<sequence length="107" mass="11878">VHRGTFGVVHRGASKKTGDLVAIKITKKCENSMREWGIMAKIDGHPNIVRAIELMVGAEHVYCVLEYAEGGDLFSYAMNYGPRLLEPKVRQITRQIVAALLASGTHW</sequence>
<dbReference type="PROSITE" id="PS50011">
    <property type="entry name" value="PROTEIN_KINASE_DOM"/>
    <property type="match status" value="1"/>
</dbReference>
<dbReference type="GO" id="GO:0035556">
    <property type="term" value="P:intracellular signal transduction"/>
    <property type="evidence" value="ECO:0007669"/>
    <property type="project" value="TreeGrafter"/>
</dbReference>
<dbReference type="Gene3D" id="1.10.510.10">
    <property type="entry name" value="Transferase(Phosphotransferase) domain 1"/>
    <property type="match status" value="1"/>
</dbReference>
<dbReference type="GO" id="GO:0004674">
    <property type="term" value="F:protein serine/threonine kinase activity"/>
    <property type="evidence" value="ECO:0007669"/>
    <property type="project" value="TreeGrafter"/>
</dbReference>
<dbReference type="EMBL" id="ML003861">
    <property type="protein sequence ID" value="RKP33452.1"/>
    <property type="molecule type" value="Genomic_DNA"/>
</dbReference>
<dbReference type="InterPro" id="IPR000719">
    <property type="entry name" value="Prot_kinase_dom"/>
</dbReference>
<evidence type="ECO:0000256" key="1">
    <source>
        <dbReference type="ARBA" id="ARBA00022741"/>
    </source>
</evidence>
<organism evidence="4 5">
    <name type="scientific">Dimargaris cristalligena</name>
    <dbReference type="NCBI Taxonomy" id="215637"/>
    <lineage>
        <taxon>Eukaryota</taxon>
        <taxon>Fungi</taxon>
        <taxon>Fungi incertae sedis</taxon>
        <taxon>Zoopagomycota</taxon>
        <taxon>Kickxellomycotina</taxon>
        <taxon>Dimargaritomycetes</taxon>
        <taxon>Dimargaritales</taxon>
        <taxon>Dimargaritaceae</taxon>
        <taxon>Dimargaris</taxon>
    </lineage>
</organism>
<evidence type="ECO:0000259" key="3">
    <source>
        <dbReference type="PROSITE" id="PS50011"/>
    </source>
</evidence>
<name>A0A4P9ZLI7_9FUNG</name>
<dbReference type="PANTHER" id="PTHR24346">
    <property type="entry name" value="MAP/MICROTUBULE AFFINITY-REGULATING KINASE"/>
    <property type="match status" value="1"/>
</dbReference>
<dbReference type="GO" id="GO:0005737">
    <property type="term" value="C:cytoplasm"/>
    <property type="evidence" value="ECO:0007669"/>
    <property type="project" value="TreeGrafter"/>
</dbReference>